<comment type="caution">
    <text evidence="1">The sequence shown here is derived from an EMBL/GenBank/DDBJ whole genome shotgun (WGS) entry which is preliminary data.</text>
</comment>
<dbReference type="EMBL" id="BPLQ01011912">
    <property type="protein sequence ID" value="GIY61067.1"/>
    <property type="molecule type" value="Genomic_DNA"/>
</dbReference>
<evidence type="ECO:0000313" key="2">
    <source>
        <dbReference type="Proteomes" id="UP001054837"/>
    </source>
</evidence>
<sequence>MVCNVPGTTGGFPCTPPNDSWDDAGVSLVNHRGQQLKGNIRGGKVKSRGKVVMVSMFRFIYFLYVEEFVRKLFND</sequence>
<gene>
    <name evidence="1" type="ORF">CDAR_311561</name>
</gene>
<organism evidence="1 2">
    <name type="scientific">Caerostris darwini</name>
    <dbReference type="NCBI Taxonomy" id="1538125"/>
    <lineage>
        <taxon>Eukaryota</taxon>
        <taxon>Metazoa</taxon>
        <taxon>Ecdysozoa</taxon>
        <taxon>Arthropoda</taxon>
        <taxon>Chelicerata</taxon>
        <taxon>Arachnida</taxon>
        <taxon>Araneae</taxon>
        <taxon>Araneomorphae</taxon>
        <taxon>Entelegynae</taxon>
        <taxon>Araneoidea</taxon>
        <taxon>Araneidae</taxon>
        <taxon>Caerostris</taxon>
    </lineage>
</organism>
<proteinExistence type="predicted"/>
<evidence type="ECO:0000313" key="1">
    <source>
        <dbReference type="EMBL" id="GIY61067.1"/>
    </source>
</evidence>
<reference evidence="1 2" key="1">
    <citation type="submission" date="2021-06" db="EMBL/GenBank/DDBJ databases">
        <title>Caerostris darwini draft genome.</title>
        <authorList>
            <person name="Kono N."/>
            <person name="Arakawa K."/>
        </authorList>
    </citation>
    <scope>NUCLEOTIDE SEQUENCE [LARGE SCALE GENOMIC DNA]</scope>
</reference>
<dbReference type="Proteomes" id="UP001054837">
    <property type="component" value="Unassembled WGS sequence"/>
</dbReference>
<protein>
    <submittedName>
        <fullName evidence="1">Uncharacterized protein</fullName>
    </submittedName>
</protein>
<accession>A0AAV4UTD4</accession>
<name>A0AAV4UTD4_9ARAC</name>
<keyword evidence="2" id="KW-1185">Reference proteome</keyword>
<dbReference type="AlphaFoldDB" id="A0AAV4UTD4"/>